<feature type="transmembrane region" description="Helical" evidence="2">
    <location>
        <begin position="167"/>
        <end position="185"/>
    </location>
</feature>
<keyword evidence="2" id="KW-0812">Transmembrane</keyword>
<feature type="transmembrane region" description="Helical" evidence="2">
    <location>
        <begin position="80"/>
        <end position="103"/>
    </location>
</feature>
<dbReference type="InterPro" id="IPR016937">
    <property type="entry name" value="UCP029727"/>
</dbReference>
<dbReference type="AlphaFoldDB" id="A0A0M4CX57"/>
<feature type="transmembrane region" description="Helical" evidence="2">
    <location>
        <begin position="109"/>
        <end position="130"/>
    </location>
</feature>
<keyword evidence="2" id="KW-0472">Membrane</keyword>
<feature type="region of interest" description="Disordered" evidence="1">
    <location>
        <begin position="336"/>
        <end position="393"/>
    </location>
</feature>
<dbReference type="PATRIC" id="fig|1603606.3.peg.2131"/>
<feature type="domain" description="DUF2914" evidence="3">
    <location>
        <begin position="271"/>
        <end position="335"/>
    </location>
</feature>
<evidence type="ECO:0000256" key="1">
    <source>
        <dbReference type="SAM" id="MobiDB-lite"/>
    </source>
</evidence>
<dbReference type="KEGG" id="des:DSOUD_1972"/>
<gene>
    <name evidence="5" type="ORF">DSOUD_1972</name>
</gene>
<dbReference type="PIRSF" id="PIRSF029727">
    <property type="entry name" value="UCP029727"/>
    <property type="match status" value="1"/>
</dbReference>
<feature type="transmembrane region" description="Helical" evidence="2">
    <location>
        <begin position="142"/>
        <end position="161"/>
    </location>
</feature>
<name>A0A0M4CX57_9BACT</name>
<evidence type="ECO:0000313" key="5">
    <source>
        <dbReference type="EMBL" id="ALC16741.1"/>
    </source>
</evidence>
<evidence type="ECO:0000259" key="3">
    <source>
        <dbReference type="Pfam" id="PF11141"/>
    </source>
</evidence>
<dbReference type="Proteomes" id="UP000057158">
    <property type="component" value="Chromosome"/>
</dbReference>
<evidence type="ECO:0008006" key="7">
    <source>
        <dbReference type="Google" id="ProtNLM"/>
    </source>
</evidence>
<feature type="transmembrane region" description="Helical" evidence="2">
    <location>
        <begin position="43"/>
        <end position="60"/>
    </location>
</feature>
<keyword evidence="2" id="KW-1133">Transmembrane helix</keyword>
<evidence type="ECO:0000313" key="6">
    <source>
        <dbReference type="Proteomes" id="UP000057158"/>
    </source>
</evidence>
<protein>
    <recommendedName>
        <fullName evidence="7">DUF2914 domain-containing protein</fullName>
    </recommendedName>
</protein>
<dbReference type="RefSeq" id="WP_198300304.1">
    <property type="nucleotide sequence ID" value="NZ_CP010802.1"/>
</dbReference>
<dbReference type="InterPro" id="IPR022606">
    <property type="entry name" value="DUF2914"/>
</dbReference>
<dbReference type="Pfam" id="PF11141">
    <property type="entry name" value="DUF2914"/>
    <property type="match status" value="1"/>
</dbReference>
<evidence type="ECO:0000256" key="2">
    <source>
        <dbReference type="SAM" id="Phobius"/>
    </source>
</evidence>
<feature type="transmembrane region" description="Helical" evidence="2">
    <location>
        <begin position="197"/>
        <end position="213"/>
    </location>
</feature>
<proteinExistence type="predicted"/>
<reference evidence="5 6" key="1">
    <citation type="submission" date="2015-07" db="EMBL/GenBank/DDBJ databases">
        <title>Isolation and Genomic Characterization of a Novel Halophilic Metal-Reducing Deltaproteobacterium from the Deep Subsurface.</title>
        <authorList>
            <person name="Badalamenti J.P."/>
            <person name="Summers Z.M."/>
            <person name="Gralnick J.A."/>
            <person name="Bond D.R."/>
        </authorList>
    </citation>
    <scope>NUCLEOTIDE SEQUENCE [LARGE SCALE GENOMIC DNA]</scope>
    <source>
        <strain evidence="5 6">WTL</strain>
    </source>
</reference>
<evidence type="ECO:0000259" key="4">
    <source>
        <dbReference type="Pfam" id="PF19346"/>
    </source>
</evidence>
<organism evidence="5 6">
    <name type="scientific">Desulfuromonas soudanensis</name>
    <dbReference type="NCBI Taxonomy" id="1603606"/>
    <lineage>
        <taxon>Bacteria</taxon>
        <taxon>Pseudomonadati</taxon>
        <taxon>Thermodesulfobacteriota</taxon>
        <taxon>Desulfuromonadia</taxon>
        <taxon>Desulfuromonadales</taxon>
        <taxon>Desulfuromonadaceae</taxon>
        <taxon>Desulfuromonas</taxon>
    </lineage>
</organism>
<feature type="domain" description="DUF5924" evidence="4">
    <location>
        <begin position="1"/>
        <end position="259"/>
    </location>
</feature>
<dbReference type="InterPro" id="IPR045968">
    <property type="entry name" value="DUF5924"/>
</dbReference>
<dbReference type="EMBL" id="CP010802">
    <property type="protein sequence ID" value="ALC16741.1"/>
    <property type="molecule type" value="Genomic_DNA"/>
</dbReference>
<keyword evidence="6" id="KW-1185">Reference proteome</keyword>
<accession>A0A0M4CX57</accession>
<dbReference type="STRING" id="1603606.DSOUD_1972"/>
<dbReference type="Pfam" id="PF19346">
    <property type="entry name" value="DUF5924"/>
    <property type="match status" value="1"/>
</dbReference>
<feature type="compositionally biased region" description="Acidic residues" evidence="1">
    <location>
        <begin position="351"/>
        <end position="363"/>
    </location>
</feature>
<feature type="transmembrane region" description="Helical" evidence="2">
    <location>
        <begin position="20"/>
        <end position="37"/>
    </location>
</feature>
<sequence>MAFLKTLFQRLVELFERHAGLMAVFGFVSGVASYWLVERRESYAQMIALLMLSSWVWLVLENWLRAGILRRFGFDLPPALLRYATQMVQQESLFFVLPFFLVVTSWDHGQAVFTVLLLLCALISVIDPLYYKHLAPRRSLFIIFHTLSLFAVLLVALPLILHLTTRQSLALALLMALLFSLPSLGKLLRSDVWWRRPLLILMLVALAGGLWQGRRWVPPATLRLVEISLSQQIDPEERTAGARLDRIDAVSLHRDGLYALTAVAAPRGLQEQIHHIWLHRGVEVDRITLDIAGGRKEGYRAWTHKRNFPADSVGRWQVQVVTDSGQLIGLTRFTVGEGPARLPVPPPPEEAPADEAPTEEAPADEMQPTVPESVEPLPAPVPGEVQPTDKNDN</sequence>